<dbReference type="GO" id="GO:0016491">
    <property type="term" value="F:oxidoreductase activity"/>
    <property type="evidence" value="ECO:0007669"/>
    <property type="project" value="UniProtKB-KW"/>
</dbReference>
<evidence type="ECO:0000256" key="4">
    <source>
        <dbReference type="SAM" id="MobiDB-lite"/>
    </source>
</evidence>
<dbReference type="GO" id="GO:0051287">
    <property type="term" value="F:NAD binding"/>
    <property type="evidence" value="ECO:0007669"/>
    <property type="project" value="InterPro"/>
</dbReference>
<protein>
    <submittedName>
        <fullName evidence="5">4-hydroxythreonine-4-phosphate dehydrogenase</fullName>
    </submittedName>
</protein>
<dbReference type="NCBIfam" id="TIGR00557">
    <property type="entry name" value="pdxA"/>
    <property type="match status" value="1"/>
</dbReference>
<dbReference type="EMBL" id="BMXF01000001">
    <property type="protein sequence ID" value="GHB56329.1"/>
    <property type="molecule type" value="Genomic_DNA"/>
</dbReference>
<dbReference type="RefSeq" id="WP_189562961.1">
    <property type="nucleotide sequence ID" value="NZ_BMXF01000001.1"/>
</dbReference>
<keyword evidence="3" id="KW-0520">NAD</keyword>
<proteinExistence type="predicted"/>
<name>A0A8J3G872_9BACT</name>
<feature type="region of interest" description="Disordered" evidence="4">
    <location>
        <begin position="349"/>
        <end position="368"/>
    </location>
</feature>
<keyword evidence="6" id="KW-1185">Reference proteome</keyword>
<dbReference type="SUPFAM" id="SSF53659">
    <property type="entry name" value="Isocitrate/Isopropylmalate dehydrogenase-like"/>
    <property type="match status" value="1"/>
</dbReference>
<dbReference type="InterPro" id="IPR005255">
    <property type="entry name" value="PdxA_fam"/>
</dbReference>
<organism evidence="5 6">
    <name type="scientific">Persicitalea jodogahamensis</name>
    <dbReference type="NCBI Taxonomy" id="402147"/>
    <lineage>
        <taxon>Bacteria</taxon>
        <taxon>Pseudomonadati</taxon>
        <taxon>Bacteroidota</taxon>
        <taxon>Cytophagia</taxon>
        <taxon>Cytophagales</taxon>
        <taxon>Spirosomataceae</taxon>
        <taxon>Persicitalea</taxon>
    </lineage>
</organism>
<dbReference type="Gene3D" id="3.40.718.10">
    <property type="entry name" value="Isopropylmalate Dehydrogenase"/>
    <property type="match status" value="1"/>
</dbReference>
<gene>
    <name evidence="5" type="primary">pdxA</name>
    <name evidence="5" type="ORF">GCM10007390_07070</name>
</gene>
<evidence type="ECO:0000313" key="6">
    <source>
        <dbReference type="Proteomes" id="UP000598271"/>
    </source>
</evidence>
<accession>A0A8J3G872</accession>
<comment type="caution">
    <text evidence="5">The sequence shown here is derived from an EMBL/GenBank/DDBJ whole genome shotgun (WGS) entry which is preliminary data.</text>
</comment>
<dbReference type="PANTHER" id="PTHR30004">
    <property type="entry name" value="4-HYDROXYTHREONINE-4-PHOSPHATE DEHYDROGENASE"/>
    <property type="match status" value="1"/>
</dbReference>
<keyword evidence="1" id="KW-0479">Metal-binding</keyword>
<reference evidence="5 6" key="1">
    <citation type="journal article" date="2014" name="Int. J. Syst. Evol. Microbiol.">
        <title>Complete genome sequence of Corynebacterium casei LMG S-19264T (=DSM 44701T), isolated from a smear-ripened cheese.</title>
        <authorList>
            <consortium name="US DOE Joint Genome Institute (JGI-PGF)"/>
            <person name="Walter F."/>
            <person name="Albersmeier A."/>
            <person name="Kalinowski J."/>
            <person name="Ruckert C."/>
        </authorList>
    </citation>
    <scope>NUCLEOTIDE SEQUENCE [LARGE SCALE GENOMIC DNA]</scope>
    <source>
        <strain evidence="5 6">KCTC 12866</strain>
    </source>
</reference>
<dbReference type="GO" id="GO:0046872">
    <property type="term" value="F:metal ion binding"/>
    <property type="evidence" value="ECO:0007669"/>
    <property type="project" value="UniProtKB-KW"/>
</dbReference>
<dbReference type="Pfam" id="PF04166">
    <property type="entry name" value="PdxA"/>
    <property type="match status" value="1"/>
</dbReference>
<dbReference type="PANTHER" id="PTHR30004:SF6">
    <property type="entry name" value="D-THREONATE 4-PHOSPHATE DEHYDROGENASE"/>
    <property type="match status" value="1"/>
</dbReference>
<keyword evidence="2" id="KW-0560">Oxidoreductase</keyword>
<dbReference type="Proteomes" id="UP000598271">
    <property type="component" value="Unassembled WGS sequence"/>
</dbReference>
<evidence type="ECO:0000256" key="2">
    <source>
        <dbReference type="ARBA" id="ARBA00023002"/>
    </source>
</evidence>
<dbReference type="AlphaFoldDB" id="A0A8J3G872"/>
<evidence type="ECO:0000256" key="1">
    <source>
        <dbReference type="ARBA" id="ARBA00022723"/>
    </source>
</evidence>
<evidence type="ECO:0000256" key="3">
    <source>
        <dbReference type="ARBA" id="ARBA00023027"/>
    </source>
</evidence>
<sequence length="368" mass="40705">MSDLQDRKPVIGITMGDYNGIGPEVILKALEGNQLSKYCTPIVYGSLRVLNRYRHLLRMKEWNLQNIQKPEQANLKNTNVITCWNDQKTEAEPGKITPEAGQGAFKALKRATDDLRAGYIDALVTAPINKDTIQGENFKFPGHTEYLAAAFDTREALMFMVADDFRVGVLTGHIPLEKVKTQITNEKLSNKINQMLHSLRSDFGIVKPRLAVLGLNPHAGENGLLGTEEKDIIEPALIRFREKGELVFGPFPADGFFATSAYRQYDAVLAMYHDQGLIPFKTIAFNEGVNFTAGLPAVRTSPDHGTAYDIAGKNVADPGSMLAAIYLAGDVWEYRQEAADIAKNALLHKPQASESQAPGKAKKSNRYR</sequence>
<evidence type="ECO:0000313" key="5">
    <source>
        <dbReference type="EMBL" id="GHB56329.1"/>
    </source>
</evidence>